<dbReference type="InterPro" id="IPR036388">
    <property type="entry name" value="WH-like_DNA-bd_sf"/>
</dbReference>
<evidence type="ECO:0000256" key="2">
    <source>
        <dbReference type="ARBA" id="ARBA00023015"/>
    </source>
</evidence>
<accession>A0ABT7INH1</accession>
<dbReference type="Proteomes" id="UP001165481">
    <property type="component" value="Unassembled WGS sequence"/>
</dbReference>
<keyword evidence="4" id="KW-0804">Transcription</keyword>
<proteinExistence type="inferred from homology"/>
<keyword evidence="7" id="KW-1185">Reference proteome</keyword>
<comment type="similarity">
    <text evidence="1">Belongs to the LysR transcriptional regulatory family.</text>
</comment>
<dbReference type="InterPro" id="IPR000847">
    <property type="entry name" value="LysR_HTH_N"/>
</dbReference>
<evidence type="ECO:0000256" key="3">
    <source>
        <dbReference type="ARBA" id="ARBA00023125"/>
    </source>
</evidence>
<evidence type="ECO:0000313" key="6">
    <source>
        <dbReference type="EMBL" id="MDL2059932.1"/>
    </source>
</evidence>
<dbReference type="Pfam" id="PF03466">
    <property type="entry name" value="LysR_substrate"/>
    <property type="match status" value="1"/>
</dbReference>
<dbReference type="Gene3D" id="3.40.190.290">
    <property type="match status" value="1"/>
</dbReference>
<dbReference type="SUPFAM" id="SSF46785">
    <property type="entry name" value="Winged helix' DNA-binding domain"/>
    <property type="match status" value="1"/>
</dbReference>
<evidence type="ECO:0000256" key="4">
    <source>
        <dbReference type="ARBA" id="ARBA00023163"/>
    </source>
</evidence>
<dbReference type="Gene3D" id="1.10.10.10">
    <property type="entry name" value="Winged helix-like DNA-binding domain superfamily/Winged helix DNA-binding domain"/>
    <property type="match status" value="1"/>
</dbReference>
<dbReference type="InterPro" id="IPR036390">
    <property type="entry name" value="WH_DNA-bd_sf"/>
</dbReference>
<reference evidence="6" key="1">
    <citation type="submission" date="2023-03" db="EMBL/GenBank/DDBJ databases">
        <title>Mesosutterella sp. nov. isolated from porcine feces.</title>
        <authorList>
            <person name="Yu S."/>
        </authorList>
    </citation>
    <scope>NUCLEOTIDE SEQUENCE</scope>
    <source>
        <strain evidence="6">AGMB02718</strain>
    </source>
</reference>
<dbReference type="Pfam" id="PF00126">
    <property type="entry name" value="HTH_1"/>
    <property type="match status" value="1"/>
</dbReference>
<name>A0ABT7INH1_9BURK</name>
<dbReference type="InterPro" id="IPR058163">
    <property type="entry name" value="LysR-type_TF_proteobact-type"/>
</dbReference>
<protein>
    <submittedName>
        <fullName evidence="6">LysR family transcriptional regulator</fullName>
    </submittedName>
</protein>
<dbReference type="PROSITE" id="PS50931">
    <property type="entry name" value="HTH_LYSR"/>
    <property type="match status" value="1"/>
</dbReference>
<evidence type="ECO:0000259" key="5">
    <source>
        <dbReference type="PROSITE" id="PS50931"/>
    </source>
</evidence>
<dbReference type="InterPro" id="IPR005119">
    <property type="entry name" value="LysR_subst-bd"/>
</dbReference>
<evidence type="ECO:0000256" key="1">
    <source>
        <dbReference type="ARBA" id="ARBA00009437"/>
    </source>
</evidence>
<organism evidence="6 7">
    <name type="scientific">Mesosutterella faecium</name>
    <dbReference type="NCBI Taxonomy" id="2925194"/>
    <lineage>
        <taxon>Bacteria</taxon>
        <taxon>Pseudomonadati</taxon>
        <taxon>Pseudomonadota</taxon>
        <taxon>Betaproteobacteria</taxon>
        <taxon>Burkholderiales</taxon>
        <taxon>Sutterellaceae</taxon>
        <taxon>Mesosutterella</taxon>
    </lineage>
</organism>
<keyword evidence="3" id="KW-0238">DNA-binding</keyword>
<comment type="caution">
    <text evidence="6">The sequence shown here is derived from an EMBL/GenBank/DDBJ whole genome shotgun (WGS) entry which is preliminary data.</text>
</comment>
<feature type="domain" description="HTH lysR-type" evidence="5">
    <location>
        <begin position="6"/>
        <end position="63"/>
    </location>
</feature>
<dbReference type="RefSeq" id="WP_243376385.1">
    <property type="nucleotide sequence ID" value="NZ_JAKZJU020000001.1"/>
</dbReference>
<evidence type="ECO:0000313" key="7">
    <source>
        <dbReference type="Proteomes" id="UP001165481"/>
    </source>
</evidence>
<dbReference type="SUPFAM" id="SSF53850">
    <property type="entry name" value="Periplasmic binding protein-like II"/>
    <property type="match status" value="1"/>
</dbReference>
<dbReference type="PANTHER" id="PTHR30537:SF21">
    <property type="entry name" value="HTH-TYPE TRANSCRIPTIONAL REGULATOR SINR-RELATED"/>
    <property type="match status" value="1"/>
</dbReference>
<gene>
    <name evidence="6" type="ORF">MUN46_008315</name>
</gene>
<dbReference type="PANTHER" id="PTHR30537">
    <property type="entry name" value="HTH-TYPE TRANSCRIPTIONAL REGULATOR"/>
    <property type="match status" value="1"/>
</dbReference>
<dbReference type="EMBL" id="JAKZJU020000001">
    <property type="protein sequence ID" value="MDL2059932.1"/>
    <property type="molecule type" value="Genomic_DNA"/>
</dbReference>
<sequence>MKISPYDARIWQTFLSLAKTGSFIQTAVECDCTTSNVTRRIQWLEKELGGRLVDRGVRPCRLTALGERALNRIEAPWRAFAAAVDSVRSAGGALLPRITVSGPIAMCKRQIGEALYRLAQKKGVEGLMCEVKPGMTVSDVLEGRCDILFTAADVSDPRLDARTSIRGSTVPLASPRYLSLHGEPADPGDLTGHDGIIRSADLFPPSAFLTHEETGRRQACRWRNLFVFSDMEAIRDAVLAERGISIDLPVSMFLSDLREGRLVPILRHWRRDSWTYSVVFARDNPRAALLGKIAGRLAAEVGAAFERDRSEAFRLIEAYWRRRGSAAEGACAAGRTGAFKNTD</sequence>
<keyword evidence="2" id="KW-0805">Transcription regulation</keyword>